<dbReference type="PANTHER" id="PTHR10794">
    <property type="entry name" value="ABHYDROLASE DOMAIN-CONTAINING PROTEIN"/>
    <property type="match status" value="1"/>
</dbReference>
<dbReference type="Gene3D" id="3.40.50.1820">
    <property type="entry name" value="alpha/beta hydrolase"/>
    <property type="match status" value="1"/>
</dbReference>
<sequence length="401" mass="43864">MLAALHLATDVLEAAIAWLGRRSASRDASSCLLAELLVFAKVQLGTETGVRTEVANARGTVLRVEEDFKISSYVWAGDCCMKEIEVQNATRYSKQLRQTASFTQPWKGEERAESAEHAAEVCIHHQLLGSCSFRVKPFSPAAFALNQHVMTILGSEVLYKFGPDALPQGLDTHRERYDTPDGDFFDVDFTAAAGPAVGAITSERPVVILLHGLESNSRTPFCCRLARAFQSEGFDVAVLCFRSCSGEMNRTAGFYNVGFTDDLVQLCRELHTSPSRQIFLSGFSLGGNAICKLLGELGEDVASLGIKGAAVCSVPFMPEVCSAAMDDGMGRLYAWNFLKSLKPKAQAKAEILKARGEPVPYDLEKTLQAETIGDFDDACVAPLYGFKDKLDYYRTQGSMRF</sequence>
<feature type="non-terminal residue" evidence="3">
    <location>
        <position position="1"/>
    </location>
</feature>
<evidence type="ECO:0000259" key="2">
    <source>
        <dbReference type="Pfam" id="PF00561"/>
    </source>
</evidence>
<proteinExistence type="inferred from homology"/>
<feature type="domain" description="AB hydrolase-1" evidence="2">
    <location>
        <begin position="205"/>
        <end position="354"/>
    </location>
</feature>
<organism evidence="3 4">
    <name type="scientific">Symbiodinium necroappetens</name>
    <dbReference type="NCBI Taxonomy" id="1628268"/>
    <lineage>
        <taxon>Eukaryota</taxon>
        <taxon>Sar</taxon>
        <taxon>Alveolata</taxon>
        <taxon>Dinophyceae</taxon>
        <taxon>Suessiales</taxon>
        <taxon>Symbiodiniaceae</taxon>
        <taxon>Symbiodinium</taxon>
    </lineage>
</organism>
<dbReference type="Proteomes" id="UP000601435">
    <property type="component" value="Unassembled WGS sequence"/>
</dbReference>
<dbReference type="GO" id="GO:0047372">
    <property type="term" value="F:monoacylglycerol lipase activity"/>
    <property type="evidence" value="ECO:0007669"/>
    <property type="project" value="TreeGrafter"/>
</dbReference>
<dbReference type="SUPFAM" id="SSF53474">
    <property type="entry name" value="alpha/beta-Hydrolases"/>
    <property type="match status" value="1"/>
</dbReference>
<evidence type="ECO:0000256" key="1">
    <source>
        <dbReference type="ARBA" id="ARBA00010884"/>
    </source>
</evidence>
<protein>
    <submittedName>
        <fullName evidence="3">YheT protein</fullName>
    </submittedName>
</protein>
<dbReference type="GO" id="GO:0034338">
    <property type="term" value="F:short-chain carboxylesterase activity"/>
    <property type="evidence" value="ECO:0007669"/>
    <property type="project" value="TreeGrafter"/>
</dbReference>
<dbReference type="InterPro" id="IPR029058">
    <property type="entry name" value="AB_hydrolase_fold"/>
</dbReference>
<dbReference type="Pfam" id="PF00561">
    <property type="entry name" value="Abhydrolase_1"/>
    <property type="match status" value="1"/>
</dbReference>
<name>A0A812P2B1_9DINO</name>
<dbReference type="InterPro" id="IPR000073">
    <property type="entry name" value="AB_hydrolase_1"/>
</dbReference>
<dbReference type="OrthoDB" id="430898at2759"/>
<evidence type="ECO:0000313" key="3">
    <source>
        <dbReference type="EMBL" id="CAE7330864.1"/>
    </source>
</evidence>
<comment type="similarity">
    <text evidence="1">Belongs to the AB hydrolase superfamily. AB hydrolase 4 family.</text>
</comment>
<accession>A0A812P2B1</accession>
<reference evidence="3" key="1">
    <citation type="submission" date="2021-02" db="EMBL/GenBank/DDBJ databases">
        <authorList>
            <person name="Dougan E. K."/>
            <person name="Rhodes N."/>
            <person name="Thang M."/>
            <person name="Chan C."/>
        </authorList>
    </citation>
    <scope>NUCLEOTIDE SEQUENCE</scope>
</reference>
<evidence type="ECO:0000313" key="4">
    <source>
        <dbReference type="Proteomes" id="UP000601435"/>
    </source>
</evidence>
<gene>
    <name evidence="3" type="primary">yheT</name>
    <name evidence="3" type="ORF">SNEC2469_LOCUS8392</name>
</gene>
<dbReference type="AlphaFoldDB" id="A0A812P2B1"/>
<dbReference type="EMBL" id="CAJNJA010013852">
    <property type="protein sequence ID" value="CAE7330864.1"/>
    <property type="molecule type" value="Genomic_DNA"/>
</dbReference>
<dbReference type="InterPro" id="IPR050960">
    <property type="entry name" value="AB_hydrolase_4_sf"/>
</dbReference>
<comment type="caution">
    <text evidence="3">The sequence shown here is derived from an EMBL/GenBank/DDBJ whole genome shotgun (WGS) entry which is preliminary data.</text>
</comment>
<dbReference type="PANTHER" id="PTHR10794:SF63">
    <property type="entry name" value="ALPHA_BETA HYDROLASE 1, ISOFORM A"/>
    <property type="match status" value="1"/>
</dbReference>
<keyword evidence="4" id="KW-1185">Reference proteome</keyword>